<feature type="transmembrane region" description="Helical" evidence="2">
    <location>
        <begin position="122"/>
        <end position="144"/>
    </location>
</feature>
<evidence type="ECO:0000313" key="3">
    <source>
        <dbReference type="EMBL" id="KAF8879324.1"/>
    </source>
</evidence>
<keyword evidence="2" id="KW-1133">Transmembrane helix</keyword>
<sequence>MDAFLGKTGKRLFEKHLQQYAPADPLYETYTTERGKQNAERFRALPPGLSKRDARILRKLMSRAHYLDKGFSILGMRFGYTFIVGLIPLVGDFADIGINYLLVIRPAQKLDIPGWLLRRMLLNNAVSAGVGLVPLVGDVFLAAYKANSRNVALVEEFLRIRGEEFIKMGLSADQEEESSGWFGFGKRKNKKGKPQLPSYKSPQERCRADQPGAGMTGPELKDQWQMFHRPCLFGPRKSKTPPVDSELVRHLQETKAVLSSMSEGFLDLQRPEMHSIQQNEDDPHCANASITILHFIQDFLPSSWSLFL</sequence>
<dbReference type="AlphaFoldDB" id="A0A9P5NEP7"/>
<reference evidence="3" key="1">
    <citation type="submission" date="2020-11" db="EMBL/GenBank/DDBJ databases">
        <authorList>
            <consortium name="DOE Joint Genome Institute"/>
            <person name="Ahrendt S."/>
            <person name="Riley R."/>
            <person name="Andreopoulos W."/>
            <person name="LaButti K."/>
            <person name="Pangilinan J."/>
            <person name="Ruiz-duenas F.J."/>
            <person name="Barrasa J.M."/>
            <person name="Sanchez-Garcia M."/>
            <person name="Camarero S."/>
            <person name="Miyauchi S."/>
            <person name="Serrano A."/>
            <person name="Linde D."/>
            <person name="Babiker R."/>
            <person name="Drula E."/>
            <person name="Ayuso-Fernandez I."/>
            <person name="Pacheco R."/>
            <person name="Padilla G."/>
            <person name="Ferreira P."/>
            <person name="Barriuso J."/>
            <person name="Kellner H."/>
            <person name="Castanera R."/>
            <person name="Alfaro M."/>
            <person name="Ramirez L."/>
            <person name="Pisabarro A.G."/>
            <person name="Kuo A."/>
            <person name="Tritt A."/>
            <person name="Lipzen A."/>
            <person name="He G."/>
            <person name="Yan M."/>
            <person name="Ng V."/>
            <person name="Cullen D."/>
            <person name="Martin F."/>
            <person name="Rosso M.-N."/>
            <person name="Henrissat B."/>
            <person name="Hibbett D."/>
            <person name="Martinez A.T."/>
            <person name="Grigoriev I.V."/>
        </authorList>
    </citation>
    <scope>NUCLEOTIDE SEQUENCE</scope>
    <source>
        <strain evidence="3">AH 44721</strain>
    </source>
</reference>
<comment type="caution">
    <text evidence="3">The sequence shown here is derived from an EMBL/GenBank/DDBJ whole genome shotgun (WGS) entry which is preliminary data.</text>
</comment>
<evidence type="ECO:0000256" key="2">
    <source>
        <dbReference type="SAM" id="Phobius"/>
    </source>
</evidence>
<proteinExistence type="predicted"/>
<keyword evidence="2" id="KW-0472">Membrane</keyword>
<evidence type="ECO:0000256" key="1">
    <source>
        <dbReference type="SAM" id="MobiDB-lite"/>
    </source>
</evidence>
<gene>
    <name evidence="3" type="ORF">CPB84DRAFT_1751687</name>
</gene>
<dbReference type="PANTHER" id="PTHR35519:SF2">
    <property type="entry name" value="PH DOMAIN PROTEIN"/>
    <property type="match status" value="1"/>
</dbReference>
<feature type="transmembrane region" description="Helical" evidence="2">
    <location>
        <begin position="78"/>
        <end position="102"/>
    </location>
</feature>
<dbReference type="PANTHER" id="PTHR35519">
    <property type="entry name" value="MEMBRANE PROTEINS"/>
    <property type="match status" value="1"/>
</dbReference>
<keyword evidence="2" id="KW-0812">Transmembrane</keyword>
<protein>
    <submittedName>
        <fullName evidence="3">Uncharacterized protein</fullName>
    </submittedName>
</protein>
<keyword evidence="4" id="KW-1185">Reference proteome</keyword>
<dbReference type="OrthoDB" id="2103474at2759"/>
<dbReference type="EMBL" id="JADNYJ010000150">
    <property type="protein sequence ID" value="KAF8879324.1"/>
    <property type="molecule type" value="Genomic_DNA"/>
</dbReference>
<name>A0A9P5NEP7_GYMJU</name>
<evidence type="ECO:0000313" key="4">
    <source>
        <dbReference type="Proteomes" id="UP000724874"/>
    </source>
</evidence>
<accession>A0A9P5NEP7</accession>
<dbReference type="Pfam" id="PF13430">
    <property type="entry name" value="DUF4112"/>
    <property type="match status" value="1"/>
</dbReference>
<dbReference type="InterPro" id="IPR025187">
    <property type="entry name" value="DUF4112"/>
</dbReference>
<dbReference type="Proteomes" id="UP000724874">
    <property type="component" value="Unassembled WGS sequence"/>
</dbReference>
<feature type="region of interest" description="Disordered" evidence="1">
    <location>
        <begin position="181"/>
        <end position="214"/>
    </location>
</feature>
<organism evidence="3 4">
    <name type="scientific">Gymnopilus junonius</name>
    <name type="common">Spectacular rustgill mushroom</name>
    <name type="synonym">Gymnopilus spectabilis subsp. junonius</name>
    <dbReference type="NCBI Taxonomy" id="109634"/>
    <lineage>
        <taxon>Eukaryota</taxon>
        <taxon>Fungi</taxon>
        <taxon>Dikarya</taxon>
        <taxon>Basidiomycota</taxon>
        <taxon>Agaricomycotina</taxon>
        <taxon>Agaricomycetes</taxon>
        <taxon>Agaricomycetidae</taxon>
        <taxon>Agaricales</taxon>
        <taxon>Agaricineae</taxon>
        <taxon>Hymenogastraceae</taxon>
        <taxon>Gymnopilus</taxon>
    </lineage>
</organism>